<feature type="region of interest" description="Disordered" evidence="13">
    <location>
        <begin position="177"/>
        <end position="218"/>
    </location>
</feature>
<dbReference type="Proteomes" id="UP000241462">
    <property type="component" value="Unassembled WGS sequence"/>
</dbReference>
<feature type="compositionally biased region" description="Polar residues" evidence="13">
    <location>
        <begin position="638"/>
        <end position="652"/>
    </location>
</feature>
<dbReference type="GO" id="GO:0035091">
    <property type="term" value="F:phosphatidylinositol binding"/>
    <property type="evidence" value="ECO:0007669"/>
    <property type="project" value="InterPro"/>
</dbReference>
<feature type="compositionally biased region" description="Polar residues" evidence="13">
    <location>
        <begin position="583"/>
        <end position="599"/>
    </location>
</feature>
<dbReference type="AlphaFoldDB" id="A0A2T3AM84"/>
<evidence type="ECO:0000256" key="13">
    <source>
        <dbReference type="SAM" id="MobiDB-lite"/>
    </source>
</evidence>
<feature type="compositionally biased region" description="Low complexity" evidence="13">
    <location>
        <begin position="444"/>
        <end position="460"/>
    </location>
</feature>
<evidence type="ECO:0000259" key="14">
    <source>
        <dbReference type="PROSITE" id="PS50002"/>
    </source>
</evidence>
<protein>
    <recommendedName>
        <fullName evidence="5">Class E vacuolar protein-sorting machinery protein HSE1</fullName>
    </recommendedName>
    <alternativeName>
        <fullName evidence="6">Class E vacuolar protein-sorting machinery protein hse1</fullName>
    </alternativeName>
</protein>
<comment type="subunit">
    <text evidence="4">Component of the ESCRT-0 complex composed of HSE1 and VPS27.</text>
</comment>
<keyword evidence="9" id="KW-0967">Endosome</keyword>
<comment type="similarity">
    <text evidence="3">Belongs to the STAM family.</text>
</comment>
<keyword evidence="8" id="KW-0813">Transport</keyword>
<dbReference type="PROSITE" id="PS50330">
    <property type="entry name" value="UIM"/>
    <property type="match status" value="1"/>
</dbReference>
<feature type="compositionally biased region" description="Low complexity" evidence="13">
    <location>
        <begin position="604"/>
        <end position="616"/>
    </location>
</feature>
<dbReference type="GO" id="GO:0010008">
    <property type="term" value="C:endosome membrane"/>
    <property type="evidence" value="ECO:0007669"/>
    <property type="project" value="UniProtKB-SubCell"/>
</dbReference>
<gene>
    <name evidence="16" type="ORF">BD289DRAFT_421389</name>
</gene>
<feature type="domain" description="SH3" evidence="14">
    <location>
        <begin position="221"/>
        <end position="280"/>
    </location>
</feature>
<comment type="function">
    <text evidence="1">Component of the ESCRT-0 complex which is the sorting receptor for ubiquitinated cargo proteins at the multivesicular body (MVB).</text>
</comment>
<organism evidence="16 17">
    <name type="scientific">Coniella lustricola</name>
    <dbReference type="NCBI Taxonomy" id="2025994"/>
    <lineage>
        <taxon>Eukaryota</taxon>
        <taxon>Fungi</taxon>
        <taxon>Dikarya</taxon>
        <taxon>Ascomycota</taxon>
        <taxon>Pezizomycotina</taxon>
        <taxon>Sordariomycetes</taxon>
        <taxon>Sordariomycetidae</taxon>
        <taxon>Diaporthales</taxon>
        <taxon>Schizoparmaceae</taxon>
        <taxon>Coniella</taxon>
    </lineage>
</organism>
<feature type="compositionally biased region" description="Gly residues" evidence="13">
    <location>
        <begin position="699"/>
        <end position="711"/>
    </location>
</feature>
<evidence type="ECO:0000256" key="7">
    <source>
        <dbReference type="ARBA" id="ARBA00022443"/>
    </source>
</evidence>
<dbReference type="PRINTS" id="PR00452">
    <property type="entry name" value="SH3DOMAIN"/>
</dbReference>
<proteinExistence type="inferred from homology"/>
<dbReference type="Gene3D" id="2.30.30.40">
    <property type="entry name" value="SH3 Domains"/>
    <property type="match status" value="1"/>
</dbReference>
<dbReference type="CDD" id="cd16978">
    <property type="entry name" value="VHS_HSE1"/>
    <property type="match status" value="1"/>
</dbReference>
<name>A0A2T3AM84_9PEZI</name>
<dbReference type="InParanoid" id="A0A2T3AM84"/>
<evidence type="ECO:0000256" key="6">
    <source>
        <dbReference type="ARBA" id="ARBA00018978"/>
    </source>
</evidence>
<evidence type="ECO:0000256" key="3">
    <source>
        <dbReference type="ARBA" id="ARBA00009666"/>
    </source>
</evidence>
<dbReference type="Pfam" id="PF03127">
    <property type="entry name" value="GAT"/>
    <property type="match status" value="1"/>
</dbReference>
<dbReference type="InterPro" id="IPR008942">
    <property type="entry name" value="ENTH_VHS"/>
</dbReference>
<evidence type="ECO:0000256" key="12">
    <source>
        <dbReference type="PROSITE-ProRule" id="PRU00192"/>
    </source>
</evidence>
<evidence type="ECO:0000313" key="17">
    <source>
        <dbReference type="Proteomes" id="UP000241462"/>
    </source>
</evidence>
<dbReference type="FunCoup" id="A0A2T3AM84">
    <property type="interactions" value="329"/>
</dbReference>
<evidence type="ECO:0000259" key="15">
    <source>
        <dbReference type="PROSITE" id="PS50179"/>
    </source>
</evidence>
<dbReference type="CDD" id="cd21386">
    <property type="entry name" value="GAT_Hse1"/>
    <property type="match status" value="1"/>
</dbReference>
<dbReference type="STRING" id="2025994.A0A2T3AM84"/>
<reference evidence="16 17" key="1">
    <citation type="journal article" date="2018" name="Mycol. Prog.">
        <title>Coniella lustricola, a new species from submerged detritus.</title>
        <authorList>
            <person name="Raudabaugh D.B."/>
            <person name="Iturriaga T."/>
            <person name="Carver A."/>
            <person name="Mondo S."/>
            <person name="Pangilinan J."/>
            <person name="Lipzen A."/>
            <person name="He G."/>
            <person name="Amirebrahimi M."/>
            <person name="Grigoriev I.V."/>
            <person name="Miller A.N."/>
        </authorList>
    </citation>
    <scope>NUCLEOTIDE SEQUENCE [LARGE SCALE GENOMIC DNA]</scope>
    <source>
        <strain evidence="16 17">B22-T-1</strain>
    </source>
</reference>
<dbReference type="Gene3D" id="1.25.40.90">
    <property type="match status" value="1"/>
</dbReference>
<dbReference type="InterPro" id="IPR050670">
    <property type="entry name" value="STAM"/>
</dbReference>
<dbReference type="InterPro" id="IPR003903">
    <property type="entry name" value="UIM_dom"/>
</dbReference>
<evidence type="ECO:0000256" key="10">
    <source>
        <dbReference type="ARBA" id="ARBA00022927"/>
    </source>
</evidence>
<dbReference type="SMART" id="SM00326">
    <property type="entry name" value="SH3"/>
    <property type="match status" value="1"/>
</dbReference>
<dbReference type="PANTHER" id="PTHR45929:SF3">
    <property type="entry name" value="JAK PATHWAY SIGNAL TRANSDUCTION ADAPTOR MOLECULE"/>
    <property type="match status" value="1"/>
</dbReference>
<accession>A0A2T3AM84</accession>
<dbReference type="Pfam" id="PF00018">
    <property type="entry name" value="SH3_1"/>
    <property type="match status" value="1"/>
</dbReference>
<feature type="compositionally biased region" description="Polar residues" evidence="13">
    <location>
        <begin position="520"/>
        <end position="551"/>
    </location>
</feature>
<feature type="region of interest" description="Disordered" evidence="13">
    <location>
        <begin position="389"/>
        <end position="723"/>
    </location>
</feature>
<dbReference type="InterPro" id="IPR036028">
    <property type="entry name" value="SH3-like_dom_sf"/>
</dbReference>
<dbReference type="PROSITE" id="PS50179">
    <property type="entry name" value="VHS"/>
    <property type="match status" value="1"/>
</dbReference>
<sequence>MFRAAAPGPYDEAIAKATDENLTSEDWAAIMEVCDRVSSDTNGSQQAVQALIKRLAHRNANVQLYTLELANALSQNCGKPMHRELASRAFTDALLKLANDRNTHNQVKAKIMERMKDWSDMFSKDADLGIMYDAYYRLKQSNPQLQPPSAPQKTGLTDLDRQKEEDELQIALKLSLQEEERKKQKPATAAAVAGPSNSAAAVPQESAAPVQQPMPSGTTAATVSRVRALYDFVPSEPGELEFKRGDVIAVLESVYKDWWRGSLKGKTGIFPLNYVEKLTDPTPEELQREAQMEAEVFAEIKNVEKLLTLLSTNSAPREEDNEEISKLYHQTLSIRPKLIKLIEKYSQKKDDFTQLNEKFIKARRDYEALLESSMSHPPQPTYQQYAMRPAMPQGYSGPAGPGYPTSGPQDPHAYGAPGGVPSYPPQQGSQDPQRIYSPPPQQEPPHQQYTSYPPSQQQHPIQAANYPRPGATPAPFYVAGAEVPASQNYPQLDQGGHGPSAGTPQVEPIQTTTSPPPVNQYMTYSRPSISTNASQPAPSGPNNQPRPQPSYSAFRPGGPQSQQPSPPHPQQQQQQHHHAYNARPQSYMPSLNTQAANSSPPQPQHHQQQMPQNAQPPQNPQELATSVYDSPIAPHNPHSPTFSRPSAYSSEIPTPSAPSYPAPSVPDGMGSVSVGTAPSPLHPSGPAYDARQGLPSQMSGGGGDGVDGGGSSYKAYIPPNQAY</sequence>
<dbReference type="CDD" id="cd11805">
    <property type="entry name" value="SH3_GRB2_like_C"/>
    <property type="match status" value="1"/>
</dbReference>
<evidence type="ECO:0000313" key="16">
    <source>
        <dbReference type="EMBL" id="PSS03486.1"/>
    </source>
</evidence>
<dbReference type="SUPFAM" id="SSF50044">
    <property type="entry name" value="SH3-domain"/>
    <property type="match status" value="1"/>
</dbReference>
<dbReference type="GO" id="GO:0033565">
    <property type="term" value="C:ESCRT-0 complex"/>
    <property type="evidence" value="ECO:0007669"/>
    <property type="project" value="TreeGrafter"/>
</dbReference>
<dbReference type="InterPro" id="IPR004152">
    <property type="entry name" value="GAT_dom"/>
</dbReference>
<keyword evidence="7 12" id="KW-0728">SH3 domain</keyword>
<keyword evidence="17" id="KW-1185">Reference proteome</keyword>
<evidence type="ECO:0000256" key="8">
    <source>
        <dbReference type="ARBA" id="ARBA00022448"/>
    </source>
</evidence>
<dbReference type="InterPro" id="IPR001452">
    <property type="entry name" value="SH3_domain"/>
</dbReference>
<dbReference type="GO" id="GO:0043130">
    <property type="term" value="F:ubiquitin binding"/>
    <property type="evidence" value="ECO:0007669"/>
    <property type="project" value="InterPro"/>
</dbReference>
<feature type="compositionally biased region" description="Pro residues" evidence="13">
    <location>
        <begin position="655"/>
        <end position="664"/>
    </location>
</feature>
<dbReference type="OrthoDB" id="10255964at2759"/>
<dbReference type="SMART" id="SM00288">
    <property type="entry name" value="VHS"/>
    <property type="match status" value="1"/>
</dbReference>
<keyword evidence="11" id="KW-0472">Membrane</keyword>
<dbReference type="InterPro" id="IPR002014">
    <property type="entry name" value="VHS_dom"/>
</dbReference>
<dbReference type="Gene3D" id="1.20.5.1940">
    <property type="match status" value="1"/>
</dbReference>
<dbReference type="GO" id="GO:0043328">
    <property type="term" value="P:protein transport to vacuole involved in ubiquitin-dependent protein catabolic process via the multivesicular body sorting pathway"/>
    <property type="evidence" value="ECO:0007669"/>
    <property type="project" value="TreeGrafter"/>
</dbReference>
<dbReference type="SUPFAM" id="SSF48464">
    <property type="entry name" value="ENTH/VHS domain"/>
    <property type="match status" value="1"/>
</dbReference>
<evidence type="ECO:0000256" key="5">
    <source>
        <dbReference type="ARBA" id="ARBA00017923"/>
    </source>
</evidence>
<dbReference type="FunFam" id="2.30.30.40:FF:000072">
    <property type="entry name" value="Unconventional Myosin IB"/>
    <property type="match status" value="1"/>
</dbReference>
<feature type="domain" description="VHS" evidence="15">
    <location>
        <begin position="17"/>
        <end position="146"/>
    </location>
</feature>
<evidence type="ECO:0000256" key="2">
    <source>
        <dbReference type="ARBA" id="ARBA00004125"/>
    </source>
</evidence>
<dbReference type="EMBL" id="KZ678375">
    <property type="protein sequence ID" value="PSS03486.1"/>
    <property type="molecule type" value="Genomic_DNA"/>
</dbReference>
<dbReference type="PROSITE" id="PS50002">
    <property type="entry name" value="SH3"/>
    <property type="match status" value="1"/>
</dbReference>
<comment type="subcellular location">
    <subcellularLocation>
        <location evidence="2">Endosome membrane</location>
        <topology evidence="2">Peripheral membrane protein</topology>
        <orientation evidence="2">Cytoplasmic side</orientation>
    </subcellularLocation>
</comment>
<evidence type="ECO:0000256" key="9">
    <source>
        <dbReference type="ARBA" id="ARBA00022753"/>
    </source>
</evidence>
<evidence type="ECO:0000256" key="4">
    <source>
        <dbReference type="ARBA" id="ARBA00011446"/>
    </source>
</evidence>
<feature type="compositionally biased region" description="Low complexity" evidence="13">
    <location>
        <begin position="186"/>
        <end position="203"/>
    </location>
</feature>
<evidence type="ECO:0000256" key="11">
    <source>
        <dbReference type="ARBA" id="ARBA00023136"/>
    </source>
</evidence>
<keyword evidence="10" id="KW-0653">Protein transport</keyword>
<dbReference type="Pfam" id="PF00790">
    <property type="entry name" value="VHS"/>
    <property type="match status" value="1"/>
</dbReference>
<evidence type="ECO:0000256" key="1">
    <source>
        <dbReference type="ARBA" id="ARBA00002654"/>
    </source>
</evidence>
<dbReference type="PRINTS" id="PR01887">
    <property type="entry name" value="SPECTRNALPHA"/>
</dbReference>
<dbReference type="PANTHER" id="PTHR45929">
    <property type="entry name" value="JAK PATHWAY SIGNAL TRANSDUCTION ADAPTOR MOLECULE"/>
    <property type="match status" value="1"/>
</dbReference>